<dbReference type="RefSeq" id="WP_207825871.1">
    <property type="nucleotide sequence ID" value="NZ_CP062006.1"/>
</dbReference>
<feature type="domain" description="M23ase beta-sheet core" evidence="3">
    <location>
        <begin position="97"/>
        <end position="192"/>
    </location>
</feature>
<protein>
    <submittedName>
        <fullName evidence="4">M23 family metallopeptidase</fullName>
    </submittedName>
</protein>
<dbReference type="EMBL" id="CP062006">
    <property type="protein sequence ID" value="QTC88541.1"/>
    <property type="molecule type" value="Genomic_DNA"/>
</dbReference>
<dbReference type="CDD" id="cd12797">
    <property type="entry name" value="M23_peptidase"/>
    <property type="match status" value="1"/>
</dbReference>
<dbReference type="SUPFAM" id="SSF51261">
    <property type="entry name" value="Duplicated hybrid motif"/>
    <property type="match status" value="1"/>
</dbReference>
<dbReference type="Pfam" id="PF01551">
    <property type="entry name" value="Peptidase_M23"/>
    <property type="match status" value="1"/>
</dbReference>
<sequence length="206" mass="21324">MRFLPPAVRPLAIRFGQTSVVAATAVLAMAGAPLGAAGPVPDKVEDLSAPATPPVQAVAKPAGPVTRQVLFEAPVKGYRINSAFGLRKLAIEAKARAHKGVDIAAPKGTSVYTTAEGRVVRAGFQAGGYGNFIEVKHPNGLSSVYGHLSRIDVHTGQEVVSGERIGLVGSTGYSTGPHLHFEVRRNGGQVNPTKVVGQSFAVKVSA</sequence>
<evidence type="ECO:0000313" key="5">
    <source>
        <dbReference type="Proteomes" id="UP000663942"/>
    </source>
</evidence>
<dbReference type="InterPro" id="IPR011055">
    <property type="entry name" value="Dup_hybrid_motif"/>
</dbReference>
<keyword evidence="5" id="KW-1185">Reference proteome</keyword>
<name>A0ABX7SLH4_9CAUL</name>
<dbReference type="Gene3D" id="2.70.70.10">
    <property type="entry name" value="Glucose Permease (Domain IIA)"/>
    <property type="match status" value="1"/>
</dbReference>
<feature type="signal peptide" evidence="2">
    <location>
        <begin position="1"/>
        <end position="22"/>
    </location>
</feature>
<keyword evidence="1 2" id="KW-0732">Signal</keyword>
<evidence type="ECO:0000313" key="4">
    <source>
        <dbReference type="EMBL" id="QTC88541.1"/>
    </source>
</evidence>
<accession>A0ABX7SLH4</accession>
<reference evidence="4 5" key="1">
    <citation type="submission" date="2020-09" db="EMBL/GenBank/DDBJ databases">
        <title>Brevundimonas sp. LVF1 isolated from an oligotrophic pond in Goettingen, Germany.</title>
        <authorList>
            <person name="Friedrich I."/>
            <person name="Klassen A."/>
            <person name="Neubauer H."/>
            <person name="Schneider D."/>
            <person name="Hertel R."/>
            <person name="Daniel R."/>
        </authorList>
    </citation>
    <scope>NUCLEOTIDE SEQUENCE [LARGE SCALE GENOMIC DNA]</scope>
    <source>
        <strain evidence="4 5">LVF1</strain>
    </source>
</reference>
<evidence type="ECO:0000259" key="3">
    <source>
        <dbReference type="Pfam" id="PF01551"/>
    </source>
</evidence>
<gene>
    <name evidence="4" type="ORF">IFE19_03905</name>
</gene>
<feature type="chain" id="PRO_5045423499" evidence="2">
    <location>
        <begin position="23"/>
        <end position="206"/>
    </location>
</feature>
<dbReference type="PANTHER" id="PTHR21666:SF289">
    <property type="entry name" value="L-ALA--D-GLU ENDOPEPTIDASE"/>
    <property type="match status" value="1"/>
</dbReference>
<dbReference type="InterPro" id="IPR050570">
    <property type="entry name" value="Cell_wall_metabolism_enzyme"/>
</dbReference>
<evidence type="ECO:0000256" key="2">
    <source>
        <dbReference type="SAM" id="SignalP"/>
    </source>
</evidence>
<organism evidence="4 5">
    <name type="scientific">Brevundimonas pondensis</name>
    <dbReference type="NCBI Taxonomy" id="2774189"/>
    <lineage>
        <taxon>Bacteria</taxon>
        <taxon>Pseudomonadati</taxon>
        <taxon>Pseudomonadota</taxon>
        <taxon>Alphaproteobacteria</taxon>
        <taxon>Caulobacterales</taxon>
        <taxon>Caulobacteraceae</taxon>
        <taxon>Brevundimonas</taxon>
    </lineage>
</organism>
<proteinExistence type="predicted"/>
<dbReference type="Proteomes" id="UP000663942">
    <property type="component" value="Chromosome"/>
</dbReference>
<evidence type="ECO:0000256" key="1">
    <source>
        <dbReference type="ARBA" id="ARBA00022729"/>
    </source>
</evidence>
<dbReference type="InterPro" id="IPR016047">
    <property type="entry name" value="M23ase_b-sheet_dom"/>
</dbReference>
<dbReference type="PANTHER" id="PTHR21666">
    <property type="entry name" value="PEPTIDASE-RELATED"/>
    <property type="match status" value="1"/>
</dbReference>